<evidence type="ECO:0000256" key="2">
    <source>
        <dbReference type="SAM" id="Phobius"/>
    </source>
</evidence>
<evidence type="ECO:0000256" key="3">
    <source>
        <dbReference type="SAM" id="SignalP"/>
    </source>
</evidence>
<feature type="region of interest" description="Disordered" evidence="1">
    <location>
        <begin position="612"/>
        <end position="666"/>
    </location>
</feature>
<dbReference type="AlphaFoldDB" id="A0A136J8H2"/>
<feature type="compositionally biased region" description="Low complexity" evidence="1">
    <location>
        <begin position="197"/>
        <end position="238"/>
    </location>
</feature>
<keyword evidence="2" id="KW-1133">Transmembrane helix</keyword>
<feature type="signal peptide" evidence="3">
    <location>
        <begin position="1"/>
        <end position="18"/>
    </location>
</feature>
<feature type="compositionally biased region" description="Polar residues" evidence="1">
    <location>
        <begin position="406"/>
        <end position="418"/>
    </location>
</feature>
<keyword evidence="2" id="KW-0812">Transmembrane</keyword>
<sequence length="709" mass="74523">MRAFSTFFLIMSASSVRAALLHSWGNSNSPLRMPTETGTVQSGDTTTGWTPKPTRAPGFVNEQDQVVELLRRQRQLTDTTPWVNDQTCGWVAQTSSRAILCASDFTCATNSANLVACVSGTFSPFFRVCMDYSAVQQGQCSDVGPETGCCDDRASPACATWVWTGKPARSQYGCAARSTIYSVMDIPQFVLDSLTRTTSSSTKPSSTLSTKTTSTANVVSSSSQSTQTSTAPTAGSATGDSLTVGNQTSTTTNLVPIIAGSVGGLVGLILILVLLCCCLRRRRNKKNSSTVNKSNTKSSTENNTTVNYNMSQENQYTTATTSNNNAWHHDKTMADAVVAEKAASHGIGGGGLAAAFCCGAGSRKTKKDKNARSIPQPGQDDSQPPQGQKGNEEHHHHHHYHFDPSTAPSSITARNSDAGSGHGIVAAGPGFAQPARTLSFETIPQSAYSQHPASLTPYNPYAAGGGISSGGSQTIAPAPAHAQVQAYHPPVPTPAAVPSQFLHSSPLGISNNSPVPMRSELNGSPMAATALGQYQQHVQQPQACHHQHQRPLQHFDQQQQHFQQCCQHPAPSHDRIYDPYKPGALQAQAGLAATQPILSLNIGGGTGLVEAANKSSPASTPASGLASPSPMSSAASTMPSLHQQPGGIGGDVAIHPLQPPPAHSARASMYSSFTTMNGQSEVHLGRSQDGQQQPPPHCSCCVASHHQKT</sequence>
<feature type="chain" id="PRO_5007293567" evidence="3">
    <location>
        <begin position="19"/>
        <end position="709"/>
    </location>
</feature>
<feature type="region of interest" description="Disordered" evidence="1">
    <location>
        <begin position="197"/>
        <end position="244"/>
    </location>
</feature>
<evidence type="ECO:0000313" key="5">
    <source>
        <dbReference type="Proteomes" id="UP000070501"/>
    </source>
</evidence>
<protein>
    <submittedName>
        <fullName evidence="4">Uncharacterized protein</fullName>
    </submittedName>
</protein>
<keyword evidence="5" id="KW-1185">Reference proteome</keyword>
<feature type="region of interest" description="Disordered" evidence="1">
    <location>
        <begin position="682"/>
        <end position="709"/>
    </location>
</feature>
<feature type="compositionally biased region" description="Low complexity" evidence="1">
    <location>
        <begin position="375"/>
        <end position="388"/>
    </location>
</feature>
<feature type="transmembrane region" description="Helical" evidence="2">
    <location>
        <begin position="254"/>
        <end position="279"/>
    </location>
</feature>
<name>A0A136J8H2_9PEZI</name>
<gene>
    <name evidence="4" type="ORF">Micbo1qcDRAFT_174499</name>
</gene>
<keyword evidence="3" id="KW-0732">Signal</keyword>
<evidence type="ECO:0000313" key="4">
    <source>
        <dbReference type="EMBL" id="KXJ93441.1"/>
    </source>
</evidence>
<dbReference type="InParanoid" id="A0A136J8H2"/>
<feature type="compositionally biased region" description="Polar residues" evidence="1">
    <location>
        <begin position="32"/>
        <end position="49"/>
    </location>
</feature>
<evidence type="ECO:0000256" key="1">
    <source>
        <dbReference type="SAM" id="MobiDB-lite"/>
    </source>
</evidence>
<feature type="region of interest" description="Disordered" evidence="1">
    <location>
        <begin position="365"/>
        <end position="428"/>
    </location>
</feature>
<feature type="compositionally biased region" description="Low complexity" evidence="1">
    <location>
        <begin position="621"/>
        <end position="641"/>
    </location>
</feature>
<feature type="region of interest" description="Disordered" evidence="1">
    <location>
        <begin position="287"/>
        <end position="306"/>
    </location>
</feature>
<proteinExistence type="predicted"/>
<reference evidence="5" key="1">
    <citation type="submission" date="2016-02" db="EMBL/GenBank/DDBJ databases">
        <title>Draft genome sequence of Microdochium bolleyi, a fungal endophyte of beachgrass.</title>
        <authorList>
            <consortium name="DOE Joint Genome Institute"/>
            <person name="David A.S."/>
            <person name="May G."/>
            <person name="Haridas S."/>
            <person name="Lim J."/>
            <person name="Wang M."/>
            <person name="Labutti K."/>
            <person name="Lipzen A."/>
            <person name="Barry K."/>
            <person name="Grigoriev I.V."/>
        </authorList>
    </citation>
    <scope>NUCLEOTIDE SEQUENCE [LARGE SCALE GENOMIC DNA]</scope>
    <source>
        <strain evidence="5">J235TASD1</strain>
    </source>
</reference>
<accession>A0A136J8H2</accession>
<dbReference type="Proteomes" id="UP000070501">
    <property type="component" value="Unassembled WGS sequence"/>
</dbReference>
<dbReference type="EMBL" id="KQ964248">
    <property type="protein sequence ID" value="KXJ93441.1"/>
    <property type="molecule type" value="Genomic_DNA"/>
</dbReference>
<keyword evidence="2" id="KW-0472">Membrane</keyword>
<dbReference type="STRING" id="196109.A0A136J8H2"/>
<dbReference type="OrthoDB" id="5347452at2759"/>
<feature type="region of interest" description="Disordered" evidence="1">
    <location>
        <begin position="32"/>
        <end position="55"/>
    </location>
</feature>
<organism evidence="4 5">
    <name type="scientific">Microdochium bolleyi</name>
    <dbReference type="NCBI Taxonomy" id="196109"/>
    <lineage>
        <taxon>Eukaryota</taxon>
        <taxon>Fungi</taxon>
        <taxon>Dikarya</taxon>
        <taxon>Ascomycota</taxon>
        <taxon>Pezizomycotina</taxon>
        <taxon>Sordariomycetes</taxon>
        <taxon>Xylariomycetidae</taxon>
        <taxon>Xylariales</taxon>
        <taxon>Microdochiaceae</taxon>
        <taxon>Microdochium</taxon>
    </lineage>
</organism>